<evidence type="ECO:0000256" key="1">
    <source>
        <dbReference type="ARBA" id="ARBA00004651"/>
    </source>
</evidence>
<evidence type="ECO:0000256" key="4">
    <source>
        <dbReference type="ARBA" id="ARBA00022989"/>
    </source>
</evidence>
<evidence type="ECO:0000256" key="5">
    <source>
        <dbReference type="ARBA" id="ARBA00023136"/>
    </source>
</evidence>
<sequence length="827" mass="83713">MLHVALKGTFSRWRRLVLSGLAVVLGVMFVSGALVLTATLGGSYTDVARRAHAGTDVAVSSTDTISAAGVPAALVERLAGVDGVARATGVVSADGARLVDARGKVVPSPDRPRLGVSWPGQLPGRDGSVQLRAGRGPQRDDEVAISTALAAAAGVRVGDRVAVLTLRPKQTFTLVGTFAYADPEQQVVAFTEPVAQALMLGTPGAFSSVAVTARPGVSPAQLRERIAAALGPGYRVRTGEQLARAEGATRGRSLGLTGDLLLGFAGVALLVGAFLIFNTFSMLVAQRTRELALLRAIGASRRQLVGSVLTEAAVVGLGGSAAGLAAGVGVGALVARERVVVPASAVLAAFAVGLLVTVAAALLPAVRAARVPPMAALRDTAAPERQLTRLSIAGAVVLAAGAGLLGFGLAAAAQGAAPLILSGVPVAFIGVTLLTPALARPATGLLGRAFAWSVSGRLARLNAGRNPRRTAATAAALMVGVALLAGISTVFVSATTSVGRLVNDQFKADLVVSGDANGVSRTGFDPAVLTRAAALPGVLAVTGLGEGGAVIDGQPAYVQTVTDVPALRDMLSLTAAEGTIGALADDQILVDQRAVTAAGPHVGDRVTVRLPRGEPHQFTLAGIYTDTDLLTGWLLPASAAGGLKQPLPSRAFVRLAPGTDVATARGRLDGLLADSPEVGVNDRAEYTAQENAKADRLLRIVQVLLGLAVVIAVLGIANTVTLSVLERTRELGLLRAVGLRRFQTMMMTAAEATVISVFGALLGVAVGVALGAATVRALQAQGVTELSVPIDQLLAYLGLAALAGTLAAIPPAARAARLNILTTIAHE</sequence>
<name>A0ABV5MK63_9ACTN</name>
<evidence type="ECO:0000256" key="3">
    <source>
        <dbReference type="ARBA" id="ARBA00022692"/>
    </source>
</evidence>
<dbReference type="InterPro" id="IPR050250">
    <property type="entry name" value="Macrolide_Exporter_MacB"/>
</dbReference>
<reference evidence="9 10" key="1">
    <citation type="submission" date="2024-09" db="EMBL/GenBank/DDBJ databases">
        <authorList>
            <person name="Sun Q."/>
            <person name="Mori K."/>
        </authorList>
    </citation>
    <scope>NUCLEOTIDE SEQUENCE [LARGE SCALE GENOMIC DNA]</scope>
    <source>
        <strain evidence="9 10">JCM 3307</strain>
    </source>
</reference>
<feature type="transmembrane region" description="Helical" evidence="7">
    <location>
        <begin position="793"/>
        <end position="813"/>
    </location>
</feature>
<dbReference type="PANTHER" id="PTHR30572">
    <property type="entry name" value="MEMBRANE COMPONENT OF TRANSPORTER-RELATED"/>
    <property type="match status" value="1"/>
</dbReference>
<feature type="transmembrane region" description="Helical" evidence="7">
    <location>
        <begin position="340"/>
        <end position="366"/>
    </location>
</feature>
<protein>
    <submittedName>
        <fullName evidence="9">ABC transporter permease</fullName>
    </submittedName>
</protein>
<feature type="domain" description="ABC3 transporter permease C-terminal" evidence="8">
    <location>
        <begin position="264"/>
        <end position="373"/>
    </location>
</feature>
<feature type="domain" description="ABC3 transporter permease C-terminal" evidence="8">
    <location>
        <begin position="704"/>
        <end position="820"/>
    </location>
</feature>
<proteinExistence type="inferred from homology"/>
<feature type="transmembrane region" description="Helical" evidence="7">
    <location>
        <begin position="260"/>
        <end position="284"/>
    </location>
</feature>
<gene>
    <name evidence="9" type="ORF">ACFFTR_39810</name>
</gene>
<evidence type="ECO:0000313" key="10">
    <source>
        <dbReference type="Proteomes" id="UP001589608"/>
    </source>
</evidence>
<evidence type="ECO:0000256" key="6">
    <source>
        <dbReference type="ARBA" id="ARBA00038076"/>
    </source>
</evidence>
<feature type="transmembrane region" description="Helical" evidence="7">
    <location>
        <begin position="470"/>
        <end position="492"/>
    </location>
</feature>
<comment type="subcellular location">
    <subcellularLocation>
        <location evidence="1">Cell membrane</location>
        <topology evidence="1">Multi-pass membrane protein</topology>
    </subcellularLocation>
</comment>
<dbReference type="InterPro" id="IPR003838">
    <property type="entry name" value="ABC3_permease_C"/>
</dbReference>
<keyword evidence="4 7" id="KW-1133">Transmembrane helix</keyword>
<keyword evidence="5 7" id="KW-0472">Membrane</keyword>
<comment type="similarity">
    <text evidence="6">Belongs to the ABC-4 integral membrane protein family.</text>
</comment>
<evidence type="ECO:0000256" key="7">
    <source>
        <dbReference type="SAM" id="Phobius"/>
    </source>
</evidence>
<feature type="transmembrane region" description="Helical" evidence="7">
    <location>
        <begin position="387"/>
        <end position="413"/>
    </location>
</feature>
<dbReference type="Proteomes" id="UP001589608">
    <property type="component" value="Unassembled WGS sequence"/>
</dbReference>
<feature type="transmembrane region" description="Helical" evidence="7">
    <location>
        <begin position="746"/>
        <end position="773"/>
    </location>
</feature>
<dbReference type="RefSeq" id="WP_246656271.1">
    <property type="nucleotide sequence ID" value="NZ_CP061913.1"/>
</dbReference>
<evidence type="ECO:0000259" key="8">
    <source>
        <dbReference type="Pfam" id="PF02687"/>
    </source>
</evidence>
<dbReference type="EMBL" id="JBHMCA010000065">
    <property type="protein sequence ID" value="MFB9449260.1"/>
    <property type="molecule type" value="Genomic_DNA"/>
</dbReference>
<dbReference type="Pfam" id="PF02687">
    <property type="entry name" value="FtsX"/>
    <property type="match status" value="2"/>
</dbReference>
<keyword evidence="3 7" id="KW-0812">Transmembrane</keyword>
<accession>A0ABV5MK63</accession>
<organism evidence="9 10">
    <name type="scientific">Dactylosporangium vinaceum</name>
    <dbReference type="NCBI Taxonomy" id="53362"/>
    <lineage>
        <taxon>Bacteria</taxon>
        <taxon>Bacillati</taxon>
        <taxon>Actinomycetota</taxon>
        <taxon>Actinomycetes</taxon>
        <taxon>Micromonosporales</taxon>
        <taxon>Micromonosporaceae</taxon>
        <taxon>Dactylosporangium</taxon>
    </lineage>
</organism>
<keyword evidence="10" id="KW-1185">Reference proteome</keyword>
<comment type="caution">
    <text evidence="9">The sequence shown here is derived from an EMBL/GenBank/DDBJ whole genome shotgun (WGS) entry which is preliminary data.</text>
</comment>
<feature type="transmembrane region" description="Helical" evidence="7">
    <location>
        <begin position="419"/>
        <end position="439"/>
    </location>
</feature>
<feature type="transmembrane region" description="Helical" evidence="7">
    <location>
        <begin position="703"/>
        <end position="725"/>
    </location>
</feature>
<evidence type="ECO:0000313" key="9">
    <source>
        <dbReference type="EMBL" id="MFB9449260.1"/>
    </source>
</evidence>
<keyword evidence="2" id="KW-1003">Cell membrane</keyword>
<evidence type="ECO:0000256" key="2">
    <source>
        <dbReference type="ARBA" id="ARBA00022475"/>
    </source>
</evidence>
<dbReference type="PANTHER" id="PTHR30572:SF4">
    <property type="entry name" value="ABC TRANSPORTER PERMEASE YTRF"/>
    <property type="match status" value="1"/>
</dbReference>
<feature type="transmembrane region" description="Helical" evidence="7">
    <location>
        <begin position="304"/>
        <end position="334"/>
    </location>
</feature>